<gene>
    <name evidence="2" type="ORF">M9978_10355</name>
</gene>
<dbReference type="InterPro" id="IPR014263">
    <property type="entry name" value="Methanolan_biosynth_EpsI"/>
</dbReference>
<dbReference type="AlphaFoldDB" id="A0A9X2HGR0"/>
<sequence>MGTALLATVGFSELYTPRRSAAPLSDKKFDALFPTKLARWQYLSASGLILPPQDQLSRTLYEQLLTRVYSAADAAAVMLVLAYSSVQEGRLQVHRPEVCYPAAGFRILSNEVKYVPLGQGRMLPARFLVAEREDRRECIIYWTRVGDALPTRWRDQRIAMAKSNLQGYIPDGLLGRASIISMDAAAAWEELVSFINALLDTAPVAGRRLLIGTI</sequence>
<comment type="caution">
    <text evidence="2">The sequence shown here is derived from an EMBL/GenBank/DDBJ whole genome shotgun (WGS) entry which is preliminary data.</text>
</comment>
<accession>A0A9X2HGR0</accession>
<evidence type="ECO:0000259" key="1">
    <source>
        <dbReference type="Pfam" id="PF11984"/>
    </source>
</evidence>
<reference evidence="2" key="1">
    <citation type="submission" date="2022-05" db="EMBL/GenBank/DDBJ databases">
        <title>Sphingomonas sp. strain MG17 Genome sequencing and assembly.</title>
        <authorList>
            <person name="Kim I."/>
        </authorList>
    </citation>
    <scope>NUCLEOTIDE SEQUENCE</scope>
    <source>
        <strain evidence="2">MG17</strain>
    </source>
</reference>
<evidence type="ECO:0000313" key="3">
    <source>
        <dbReference type="Proteomes" id="UP001139451"/>
    </source>
</evidence>
<dbReference type="NCBIfam" id="TIGR02914">
    <property type="entry name" value="EpsI_fam"/>
    <property type="match status" value="1"/>
</dbReference>
<evidence type="ECO:0000313" key="2">
    <source>
        <dbReference type="EMBL" id="MCP3730831.1"/>
    </source>
</evidence>
<feature type="domain" description="Methanolan biosynthesis EpsI" evidence="1">
    <location>
        <begin position="3"/>
        <end position="200"/>
    </location>
</feature>
<proteinExistence type="predicted"/>
<dbReference type="InterPro" id="IPR054654">
    <property type="entry name" value="EpsI_type_V_pred"/>
</dbReference>
<dbReference type="Pfam" id="PF11984">
    <property type="entry name" value="DUF3485"/>
    <property type="match status" value="1"/>
</dbReference>
<organism evidence="2 3">
    <name type="scientific">Sphingomonas tagetis</name>
    <dbReference type="NCBI Taxonomy" id="2949092"/>
    <lineage>
        <taxon>Bacteria</taxon>
        <taxon>Pseudomonadati</taxon>
        <taxon>Pseudomonadota</taxon>
        <taxon>Alphaproteobacteria</taxon>
        <taxon>Sphingomonadales</taxon>
        <taxon>Sphingomonadaceae</taxon>
        <taxon>Sphingomonas</taxon>
    </lineage>
</organism>
<dbReference type="NCBIfam" id="NF045608">
    <property type="entry name" value="EpsI_type_V"/>
    <property type="match status" value="1"/>
</dbReference>
<protein>
    <submittedName>
        <fullName evidence="2">EpsI family protein</fullName>
    </submittedName>
</protein>
<name>A0A9X2HGR0_9SPHN</name>
<dbReference type="EMBL" id="JAMLDX010000006">
    <property type="protein sequence ID" value="MCP3730831.1"/>
    <property type="molecule type" value="Genomic_DNA"/>
</dbReference>
<dbReference type="Proteomes" id="UP001139451">
    <property type="component" value="Unassembled WGS sequence"/>
</dbReference>
<keyword evidence="3" id="KW-1185">Reference proteome</keyword>